<dbReference type="RefSeq" id="WP_205005535.1">
    <property type="nucleotide sequence ID" value="NZ_CBCRXA010000015.1"/>
</dbReference>
<name>A0ABS2Q693_9BACL</name>
<organism evidence="1 2">
    <name type="scientific">Sporolactobacillus spathodeae</name>
    <dbReference type="NCBI Taxonomy" id="1465502"/>
    <lineage>
        <taxon>Bacteria</taxon>
        <taxon>Bacillati</taxon>
        <taxon>Bacillota</taxon>
        <taxon>Bacilli</taxon>
        <taxon>Bacillales</taxon>
        <taxon>Sporolactobacillaceae</taxon>
        <taxon>Sporolactobacillus</taxon>
    </lineage>
</organism>
<evidence type="ECO:0000313" key="2">
    <source>
        <dbReference type="Proteomes" id="UP000823201"/>
    </source>
</evidence>
<accession>A0ABS2Q693</accession>
<evidence type="ECO:0008006" key="3">
    <source>
        <dbReference type="Google" id="ProtNLM"/>
    </source>
</evidence>
<reference evidence="1 2" key="1">
    <citation type="submission" date="2021-01" db="EMBL/GenBank/DDBJ databases">
        <title>Genomic Encyclopedia of Type Strains, Phase IV (KMG-IV): sequencing the most valuable type-strain genomes for metagenomic binning, comparative biology and taxonomic classification.</title>
        <authorList>
            <person name="Goeker M."/>
        </authorList>
    </citation>
    <scope>NUCLEOTIDE SEQUENCE [LARGE SCALE GENOMIC DNA]</scope>
    <source>
        <strain evidence="1 2">DSM 100968</strain>
    </source>
</reference>
<evidence type="ECO:0000313" key="1">
    <source>
        <dbReference type="EMBL" id="MBM7657181.1"/>
    </source>
</evidence>
<dbReference type="Proteomes" id="UP000823201">
    <property type="component" value="Unassembled WGS sequence"/>
</dbReference>
<proteinExistence type="predicted"/>
<gene>
    <name evidence="1" type="ORF">JOC27_000622</name>
</gene>
<comment type="caution">
    <text evidence="1">The sequence shown here is derived from an EMBL/GenBank/DDBJ whole genome shotgun (WGS) entry which is preliminary data.</text>
</comment>
<protein>
    <recommendedName>
        <fullName evidence="3">Rieske domain-containing protein</fullName>
    </recommendedName>
</protein>
<keyword evidence="2" id="KW-1185">Reference proteome</keyword>
<dbReference type="EMBL" id="JAFBEV010000004">
    <property type="protein sequence ID" value="MBM7657181.1"/>
    <property type="molecule type" value="Genomic_DNA"/>
</dbReference>
<sequence length="135" mass="15562">MDRRSFFKELARSLTETGKEVLSPIIENDLEKIDRASDILQGQRWVPVASPSEGYEEQLVNGQLIGLFREGDQVRAFDKKCPQCRELLQWIAYDQKLHCPECDLSYSFVKKEGALAPSFYAIKKDEQGFWVAFPK</sequence>